<dbReference type="Proteomes" id="UP000187203">
    <property type="component" value="Unassembled WGS sequence"/>
</dbReference>
<organism evidence="1 2">
    <name type="scientific">Corchorus olitorius</name>
    <dbReference type="NCBI Taxonomy" id="93759"/>
    <lineage>
        <taxon>Eukaryota</taxon>
        <taxon>Viridiplantae</taxon>
        <taxon>Streptophyta</taxon>
        <taxon>Embryophyta</taxon>
        <taxon>Tracheophyta</taxon>
        <taxon>Spermatophyta</taxon>
        <taxon>Magnoliopsida</taxon>
        <taxon>eudicotyledons</taxon>
        <taxon>Gunneridae</taxon>
        <taxon>Pentapetalae</taxon>
        <taxon>rosids</taxon>
        <taxon>malvids</taxon>
        <taxon>Malvales</taxon>
        <taxon>Malvaceae</taxon>
        <taxon>Grewioideae</taxon>
        <taxon>Apeibeae</taxon>
        <taxon>Corchorus</taxon>
    </lineage>
</organism>
<sequence length="97" mass="10951">MVFEQSKDYVLGARDDPVSDERMAIGKLKNIAVNGDIESENIGVNGDDESDIVKSRSILTLKLVEVLDMEVEMPQKDMEWIEKCVISRLNPNVTLLR</sequence>
<proteinExistence type="predicted"/>
<dbReference type="AlphaFoldDB" id="A0A1R3I346"/>
<gene>
    <name evidence="1" type="ORF">COLO4_25414</name>
</gene>
<name>A0A1R3I346_9ROSI</name>
<keyword evidence="2" id="KW-1185">Reference proteome</keyword>
<dbReference type="EMBL" id="AWUE01019029">
    <property type="protein sequence ID" value="OMO76998.1"/>
    <property type="molecule type" value="Genomic_DNA"/>
</dbReference>
<protein>
    <submittedName>
        <fullName evidence="1">Uncharacterized protein</fullName>
    </submittedName>
</protein>
<comment type="caution">
    <text evidence="1">The sequence shown here is derived from an EMBL/GenBank/DDBJ whole genome shotgun (WGS) entry which is preliminary data.</text>
</comment>
<reference evidence="2" key="1">
    <citation type="submission" date="2013-09" db="EMBL/GenBank/DDBJ databases">
        <title>Corchorus olitorius genome sequencing.</title>
        <authorList>
            <person name="Alam M."/>
            <person name="Haque M.S."/>
            <person name="Islam M.S."/>
            <person name="Emdad E.M."/>
            <person name="Islam M.M."/>
            <person name="Ahmed B."/>
            <person name="Halim A."/>
            <person name="Hossen Q.M.M."/>
            <person name="Hossain M.Z."/>
            <person name="Ahmed R."/>
            <person name="Khan M.M."/>
            <person name="Islam R."/>
            <person name="Rashid M.M."/>
            <person name="Khan S.A."/>
            <person name="Rahman M.S."/>
            <person name="Alam M."/>
            <person name="Yahiya A.S."/>
            <person name="Khan M.S."/>
            <person name="Azam M.S."/>
            <person name="Haque T."/>
            <person name="Lashkar M.Z.H."/>
            <person name="Akhand A.I."/>
            <person name="Morshed G."/>
            <person name="Roy S."/>
            <person name="Uddin K.S."/>
            <person name="Rabeya T."/>
            <person name="Hossain A.S."/>
            <person name="Chowdhury A."/>
            <person name="Snigdha A.R."/>
            <person name="Mortoza M.S."/>
            <person name="Matin S.A."/>
            <person name="Hoque S.M.E."/>
            <person name="Islam M.K."/>
            <person name="Roy D.K."/>
            <person name="Haider R."/>
            <person name="Moosa M.M."/>
            <person name="Elias S.M."/>
            <person name="Hasan A.M."/>
            <person name="Jahan S."/>
            <person name="Shafiuddin M."/>
            <person name="Mahmood N."/>
            <person name="Shommy N.S."/>
        </authorList>
    </citation>
    <scope>NUCLEOTIDE SEQUENCE [LARGE SCALE GENOMIC DNA]</scope>
    <source>
        <strain evidence="2">cv. O-4</strain>
    </source>
</reference>
<evidence type="ECO:0000313" key="1">
    <source>
        <dbReference type="EMBL" id="OMO76998.1"/>
    </source>
</evidence>
<evidence type="ECO:0000313" key="2">
    <source>
        <dbReference type="Proteomes" id="UP000187203"/>
    </source>
</evidence>
<accession>A0A1R3I346</accession>